<feature type="binding site" evidence="5">
    <location>
        <position position="141"/>
    </location>
    <ligand>
        <name>S-adenosyl-L-methionine</name>
        <dbReference type="ChEBI" id="CHEBI:59789"/>
    </ligand>
</feature>
<dbReference type="Pfam" id="PF17827">
    <property type="entry name" value="PrmC_N"/>
    <property type="match status" value="1"/>
</dbReference>
<dbReference type="Pfam" id="PF05175">
    <property type="entry name" value="MTS"/>
    <property type="match status" value="1"/>
</dbReference>
<dbReference type="NCBIfam" id="TIGR00536">
    <property type="entry name" value="hemK_fam"/>
    <property type="match status" value="1"/>
</dbReference>
<dbReference type="InterPro" id="IPR050320">
    <property type="entry name" value="N5-glutamine_MTase"/>
</dbReference>
<dbReference type="InterPro" id="IPR007848">
    <property type="entry name" value="Small_mtfrase_dom"/>
</dbReference>
<feature type="binding site" evidence="5">
    <location>
        <begin position="118"/>
        <end position="122"/>
    </location>
    <ligand>
        <name>S-adenosyl-L-methionine</name>
        <dbReference type="ChEBI" id="CHEBI:59789"/>
    </ligand>
</feature>
<gene>
    <name evidence="5" type="primary">prmC</name>
    <name evidence="8" type="ORF">FHS30_003353</name>
</gene>
<dbReference type="EC" id="2.1.1.297" evidence="5"/>
<dbReference type="Gene3D" id="1.10.8.10">
    <property type="entry name" value="DNA helicase RuvA subunit, C-terminal domain"/>
    <property type="match status" value="1"/>
</dbReference>
<evidence type="ECO:0000256" key="4">
    <source>
        <dbReference type="ARBA" id="ARBA00048391"/>
    </source>
</evidence>
<dbReference type="CDD" id="cd02440">
    <property type="entry name" value="AdoMet_MTases"/>
    <property type="match status" value="1"/>
</dbReference>
<dbReference type="InterPro" id="IPR002052">
    <property type="entry name" value="DNA_methylase_N6_adenine_CS"/>
</dbReference>
<keyword evidence="1 5" id="KW-0489">Methyltransferase</keyword>
<sequence>MATVAEQLRRADSLTPVSESARLDTELLLCHTLQCNRTYLYTWPEKDLTPAQIAQFDALLQRRQSGEPIAYILGQQEFWSLPLAVSPATLIPRADTETLVEWVLSLPLNGSHQLLDLGTGTGAIALALAQERPQWQLTGVDISDRAVALARANATSLKISNCEFIEGNWFNPVQGRKFTVIVSNPPYIDPKDPHLHQGDVRFEPHSALIADDQGLADLRFIAERARTHLLPSGWLCMEHGYDQAQIVQQILTDLGYCAVGSERDLGGQLRVTFGQWRQGASHDG</sequence>
<dbReference type="NCBIfam" id="TIGR03534">
    <property type="entry name" value="RF_mod_PrmC"/>
    <property type="match status" value="1"/>
</dbReference>
<reference evidence="8 9" key="1">
    <citation type="submission" date="2020-08" db="EMBL/GenBank/DDBJ databases">
        <title>Genomic Encyclopedia of Type Strains, Phase III (KMG-III): the genomes of soil and plant-associated and newly described type strains.</title>
        <authorList>
            <person name="Whitman W."/>
        </authorList>
    </citation>
    <scope>NUCLEOTIDE SEQUENCE [LARGE SCALE GENOMIC DNA]</scope>
    <source>
        <strain evidence="8 9">CECT 8571</strain>
    </source>
</reference>
<dbReference type="InterPro" id="IPR004556">
    <property type="entry name" value="HemK-like"/>
</dbReference>
<dbReference type="EMBL" id="JACHXZ010000006">
    <property type="protein sequence ID" value="MBB3170136.1"/>
    <property type="molecule type" value="Genomic_DNA"/>
</dbReference>
<dbReference type="GO" id="GO:0003676">
    <property type="term" value="F:nucleic acid binding"/>
    <property type="evidence" value="ECO:0007669"/>
    <property type="project" value="InterPro"/>
</dbReference>
<keyword evidence="3 5" id="KW-0949">S-adenosyl-L-methionine</keyword>
<evidence type="ECO:0000256" key="1">
    <source>
        <dbReference type="ARBA" id="ARBA00022603"/>
    </source>
</evidence>
<dbReference type="Gene3D" id="3.40.50.150">
    <property type="entry name" value="Vaccinia Virus protein VP39"/>
    <property type="match status" value="1"/>
</dbReference>
<dbReference type="GO" id="GO:0032259">
    <property type="term" value="P:methylation"/>
    <property type="evidence" value="ECO:0007669"/>
    <property type="project" value="UniProtKB-KW"/>
</dbReference>
<dbReference type="RefSeq" id="WP_183911637.1">
    <property type="nucleotide sequence ID" value="NZ_JACHXZ010000006.1"/>
</dbReference>
<dbReference type="PROSITE" id="PS00092">
    <property type="entry name" value="N6_MTASE"/>
    <property type="match status" value="1"/>
</dbReference>
<feature type="binding site" evidence="5">
    <location>
        <position position="169"/>
    </location>
    <ligand>
        <name>S-adenosyl-L-methionine</name>
        <dbReference type="ChEBI" id="CHEBI:59789"/>
    </ligand>
</feature>
<comment type="function">
    <text evidence="5">Methylates the class 1 translation termination release factors RF1/PrfA and RF2/PrfB on the glutamine residue of the universally conserved GGQ motif.</text>
</comment>
<proteinExistence type="inferred from homology"/>
<comment type="similarity">
    <text evidence="5">Belongs to the protein N5-glutamine methyltransferase family. PrmC subfamily.</text>
</comment>
<dbReference type="FunFam" id="1.10.8.10:FF:000032">
    <property type="entry name" value="Release factor glutamine methyltransferase"/>
    <property type="match status" value="1"/>
</dbReference>
<dbReference type="SUPFAM" id="SSF53335">
    <property type="entry name" value="S-adenosyl-L-methionine-dependent methyltransferases"/>
    <property type="match status" value="1"/>
</dbReference>
<name>A0A839UVP8_9GAMM</name>
<evidence type="ECO:0000313" key="9">
    <source>
        <dbReference type="Proteomes" id="UP000559987"/>
    </source>
</evidence>
<accession>A0A839UVP8</accession>
<keyword evidence="9" id="KW-1185">Reference proteome</keyword>
<dbReference type="FunFam" id="3.40.50.150:FF:000053">
    <property type="entry name" value="Release factor glutamine methyltransferase"/>
    <property type="match status" value="1"/>
</dbReference>
<dbReference type="AlphaFoldDB" id="A0A839UVP8"/>
<evidence type="ECO:0000259" key="7">
    <source>
        <dbReference type="Pfam" id="PF17827"/>
    </source>
</evidence>
<feature type="binding site" evidence="5">
    <location>
        <position position="184"/>
    </location>
    <ligand>
        <name>S-adenosyl-L-methionine</name>
        <dbReference type="ChEBI" id="CHEBI:59789"/>
    </ligand>
</feature>
<comment type="caution">
    <text evidence="8">The sequence shown here is derived from an EMBL/GenBank/DDBJ whole genome shotgun (WGS) entry which is preliminary data.</text>
</comment>
<dbReference type="GO" id="GO:0102559">
    <property type="term" value="F:peptide chain release factor N(5)-glutamine methyltransferase activity"/>
    <property type="evidence" value="ECO:0007669"/>
    <property type="project" value="UniProtKB-EC"/>
</dbReference>
<feature type="binding site" evidence="5">
    <location>
        <begin position="184"/>
        <end position="187"/>
    </location>
    <ligand>
        <name>substrate</name>
    </ligand>
</feature>
<dbReference type="InterPro" id="IPR040758">
    <property type="entry name" value="PrmC_N"/>
</dbReference>
<dbReference type="HAMAP" id="MF_02126">
    <property type="entry name" value="RF_methyltr_PrmC"/>
    <property type="match status" value="1"/>
</dbReference>
<feature type="domain" description="Methyltransferase small" evidence="6">
    <location>
        <begin position="106"/>
        <end position="192"/>
    </location>
</feature>
<comment type="catalytic activity">
    <reaction evidence="4 5">
        <text>L-glutaminyl-[peptide chain release factor] + S-adenosyl-L-methionine = N(5)-methyl-L-glutaminyl-[peptide chain release factor] + S-adenosyl-L-homocysteine + H(+)</text>
        <dbReference type="Rhea" id="RHEA:42896"/>
        <dbReference type="Rhea" id="RHEA-COMP:10271"/>
        <dbReference type="Rhea" id="RHEA-COMP:10272"/>
        <dbReference type="ChEBI" id="CHEBI:15378"/>
        <dbReference type="ChEBI" id="CHEBI:30011"/>
        <dbReference type="ChEBI" id="CHEBI:57856"/>
        <dbReference type="ChEBI" id="CHEBI:59789"/>
        <dbReference type="ChEBI" id="CHEBI:61891"/>
        <dbReference type="EC" id="2.1.1.297"/>
    </reaction>
</comment>
<dbReference type="InterPro" id="IPR019874">
    <property type="entry name" value="RF_methyltr_PrmC"/>
</dbReference>
<dbReference type="InterPro" id="IPR029063">
    <property type="entry name" value="SAM-dependent_MTases_sf"/>
</dbReference>
<evidence type="ECO:0000256" key="2">
    <source>
        <dbReference type="ARBA" id="ARBA00022679"/>
    </source>
</evidence>
<dbReference type="Proteomes" id="UP000559987">
    <property type="component" value="Unassembled WGS sequence"/>
</dbReference>
<feature type="domain" description="Release factor glutamine methyltransferase N-terminal" evidence="7">
    <location>
        <begin position="18"/>
        <end position="74"/>
    </location>
</feature>
<organism evidence="8 9">
    <name type="scientific">Simiduia aestuariiviva</name>
    <dbReference type="NCBI Taxonomy" id="1510459"/>
    <lineage>
        <taxon>Bacteria</taxon>
        <taxon>Pseudomonadati</taxon>
        <taxon>Pseudomonadota</taxon>
        <taxon>Gammaproteobacteria</taxon>
        <taxon>Cellvibrionales</taxon>
        <taxon>Cellvibrionaceae</taxon>
        <taxon>Simiduia</taxon>
    </lineage>
</organism>
<evidence type="ECO:0000313" key="8">
    <source>
        <dbReference type="EMBL" id="MBB3170136.1"/>
    </source>
</evidence>
<evidence type="ECO:0000256" key="5">
    <source>
        <dbReference type="HAMAP-Rule" id="MF_02126"/>
    </source>
</evidence>
<dbReference type="PANTHER" id="PTHR18895">
    <property type="entry name" value="HEMK METHYLTRANSFERASE"/>
    <property type="match status" value="1"/>
</dbReference>
<keyword evidence="2 5" id="KW-0808">Transferase</keyword>
<dbReference type="PANTHER" id="PTHR18895:SF74">
    <property type="entry name" value="MTRF1L RELEASE FACTOR GLUTAMINE METHYLTRANSFERASE"/>
    <property type="match status" value="1"/>
</dbReference>
<evidence type="ECO:0000256" key="3">
    <source>
        <dbReference type="ARBA" id="ARBA00022691"/>
    </source>
</evidence>
<evidence type="ECO:0000259" key="6">
    <source>
        <dbReference type="Pfam" id="PF05175"/>
    </source>
</evidence>
<protein>
    <recommendedName>
        <fullName evidence="5">Release factor glutamine methyltransferase</fullName>
        <shortName evidence="5">RF MTase</shortName>
        <ecNumber evidence="5">2.1.1.297</ecNumber>
    </recommendedName>
    <alternativeName>
        <fullName evidence="5">N5-glutamine methyltransferase PrmC</fullName>
    </alternativeName>
    <alternativeName>
        <fullName evidence="5">Protein-(glutamine-N5) MTase PrmC</fullName>
    </alternativeName>
    <alternativeName>
        <fullName evidence="5">Protein-glutamine N-methyltransferase PrmC</fullName>
    </alternativeName>
</protein>